<sequence length="267" mass="29243">MKSRKPRLAKAGGSRRKVSSDIFPSTSLPPLVEGQLRCFLRVTVSRVLWTVHKPPSNTFVRLRWWGETSNGTHFFPRDGSQASQKSVKTTTRFPIRCGPKQFTSYLTDMGYIVLEVLTKPDHLPIARAQVAGIPRLSLSHPISGFYTLVSPTSEKIGELQVSLCLEPLTEAYDSSSSCPPTDISIDKAPQEIMSSQPKVSACNGKESSESPSGNTPRGKDHLYFQRNEQNKALPDNQAIDNCPTLANPASSGNEPTNDMLSGNSIVL</sequence>
<organism evidence="3 4">
    <name type="scientific">Periophthalmus magnuspinnatus</name>
    <dbReference type="NCBI Taxonomy" id="409849"/>
    <lineage>
        <taxon>Eukaryota</taxon>
        <taxon>Metazoa</taxon>
        <taxon>Chordata</taxon>
        <taxon>Craniata</taxon>
        <taxon>Vertebrata</taxon>
        <taxon>Euteleostomi</taxon>
        <taxon>Actinopterygii</taxon>
        <taxon>Neopterygii</taxon>
        <taxon>Teleostei</taxon>
        <taxon>Neoteleostei</taxon>
        <taxon>Acanthomorphata</taxon>
        <taxon>Gobiaria</taxon>
        <taxon>Gobiiformes</taxon>
        <taxon>Gobioidei</taxon>
        <taxon>Gobiidae</taxon>
        <taxon>Oxudercinae</taxon>
        <taxon>Periophthalmus</taxon>
    </lineage>
</organism>
<evidence type="ECO:0000313" key="4">
    <source>
        <dbReference type="Proteomes" id="UP000261520"/>
    </source>
</evidence>
<reference evidence="3" key="2">
    <citation type="submission" date="2025-09" db="UniProtKB">
        <authorList>
            <consortium name="Ensembl"/>
        </authorList>
    </citation>
    <scope>IDENTIFICATION</scope>
</reference>
<dbReference type="InterPro" id="IPR057537">
    <property type="entry name" value="C2_C2CD3_N"/>
</dbReference>
<keyword evidence="4" id="KW-1185">Reference proteome</keyword>
<dbReference type="GO" id="GO:0061511">
    <property type="term" value="P:centriole elongation"/>
    <property type="evidence" value="ECO:0007669"/>
    <property type="project" value="TreeGrafter"/>
</dbReference>
<dbReference type="GO" id="GO:0060271">
    <property type="term" value="P:cilium assembly"/>
    <property type="evidence" value="ECO:0007669"/>
    <property type="project" value="TreeGrafter"/>
</dbReference>
<reference evidence="3" key="1">
    <citation type="submission" date="2025-08" db="UniProtKB">
        <authorList>
            <consortium name="Ensembl"/>
        </authorList>
    </citation>
    <scope>IDENTIFICATION</scope>
</reference>
<dbReference type="Proteomes" id="UP000261520">
    <property type="component" value="Unplaced"/>
</dbReference>
<dbReference type="GO" id="GO:0071539">
    <property type="term" value="P:protein localization to centrosome"/>
    <property type="evidence" value="ECO:0007669"/>
    <property type="project" value="TreeGrafter"/>
</dbReference>
<evidence type="ECO:0000256" key="1">
    <source>
        <dbReference type="SAM" id="MobiDB-lite"/>
    </source>
</evidence>
<dbReference type="PANTHER" id="PTHR21254:SF1">
    <property type="entry name" value="C2 DOMAIN-CONTAINING PROTEIN 3"/>
    <property type="match status" value="1"/>
</dbReference>
<dbReference type="PANTHER" id="PTHR21254">
    <property type="entry name" value="C2 DOMAIN-CONTAINING PROTEIN 3"/>
    <property type="match status" value="1"/>
</dbReference>
<proteinExistence type="predicted"/>
<dbReference type="Pfam" id="PF25339">
    <property type="entry name" value="C2_C2CD3_N"/>
    <property type="match status" value="1"/>
</dbReference>
<feature type="domain" description="C2CD3 N-terminal C2" evidence="2">
    <location>
        <begin position="25"/>
        <end position="168"/>
    </location>
</feature>
<dbReference type="GO" id="GO:0034451">
    <property type="term" value="C:centriolar satellite"/>
    <property type="evidence" value="ECO:0007669"/>
    <property type="project" value="TreeGrafter"/>
</dbReference>
<evidence type="ECO:0000259" key="2">
    <source>
        <dbReference type="Pfam" id="PF25339"/>
    </source>
</evidence>
<dbReference type="AlphaFoldDB" id="A0A3B3ZK58"/>
<feature type="compositionally biased region" description="Polar residues" evidence="1">
    <location>
        <begin position="247"/>
        <end position="267"/>
    </location>
</feature>
<name>A0A3B3ZK58_9GOBI</name>
<evidence type="ECO:0000313" key="3">
    <source>
        <dbReference type="Ensembl" id="ENSPMGP00000004935.1"/>
    </source>
</evidence>
<dbReference type="Ensembl" id="ENSPMGT00000005236.1">
    <property type="protein sequence ID" value="ENSPMGP00000004935.1"/>
    <property type="gene ID" value="ENSPMGG00000004165.1"/>
</dbReference>
<protein>
    <recommendedName>
        <fullName evidence="2">C2CD3 N-terminal C2 domain-containing protein</fullName>
    </recommendedName>
</protein>
<dbReference type="GO" id="GO:0005814">
    <property type="term" value="C:centriole"/>
    <property type="evidence" value="ECO:0007669"/>
    <property type="project" value="TreeGrafter"/>
</dbReference>
<accession>A0A3B3ZK58</accession>
<feature type="region of interest" description="Disordered" evidence="1">
    <location>
        <begin position="194"/>
        <end position="267"/>
    </location>
</feature>